<gene>
    <name evidence="1" type="ORF">GCM10010191_01240</name>
</gene>
<organism evidence="1 2">
    <name type="scientific">Actinomadura vinacea</name>
    <dbReference type="NCBI Taxonomy" id="115336"/>
    <lineage>
        <taxon>Bacteria</taxon>
        <taxon>Bacillati</taxon>
        <taxon>Actinomycetota</taxon>
        <taxon>Actinomycetes</taxon>
        <taxon>Streptosporangiales</taxon>
        <taxon>Thermomonosporaceae</taxon>
        <taxon>Actinomadura</taxon>
    </lineage>
</organism>
<accession>A0ABP5VAS0</accession>
<protein>
    <submittedName>
        <fullName evidence="1">Uncharacterized protein</fullName>
    </submittedName>
</protein>
<evidence type="ECO:0000313" key="1">
    <source>
        <dbReference type="EMBL" id="GAA2398279.1"/>
    </source>
</evidence>
<name>A0ABP5VAS0_9ACTN</name>
<dbReference type="Proteomes" id="UP001501231">
    <property type="component" value="Unassembled WGS sequence"/>
</dbReference>
<reference evidence="2" key="1">
    <citation type="journal article" date="2019" name="Int. J. Syst. Evol. Microbiol.">
        <title>The Global Catalogue of Microorganisms (GCM) 10K type strain sequencing project: providing services to taxonomists for standard genome sequencing and annotation.</title>
        <authorList>
            <consortium name="The Broad Institute Genomics Platform"/>
            <consortium name="The Broad Institute Genome Sequencing Center for Infectious Disease"/>
            <person name="Wu L."/>
            <person name="Ma J."/>
        </authorList>
    </citation>
    <scope>NUCLEOTIDE SEQUENCE [LARGE SCALE GENOMIC DNA]</scope>
    <source>
        <strain evidence="2">JCM 3325</strain>
    </source>
</reference>
<dbReference type="RefSeq" id="WP_344586259.1">
    <property type="nucleotide sequence ID" value="NZ_BAAARW010000001.1"/>
</dbReference>
<evidence type="ECO:0000313" key="2">
    <source>
        <dbReference type="Proteomes" id="UP001501231"/>
    </source>
</evidence>
<sequence>MASMARPNPLARLGAHLGAHGFAVDLTDRGLTVSNPEVAGCCPEVARTSDTITCRSRREDGGRLWFWSSWGQPLAEADHITDALIAVKINLAGRDTAEGGR</sequence>
<comment type="caution">
    <text evidence="1">The sequence shown here is derived from an EMBL/GenBank/DDBJ whole genome shotgun (WGS) entry which is preliminary data.</text>
</comment>
<keyword evidence="2" id="KW-1185">Reference proteome</keyword>
<dbReference type="EMBL" id="BAAARW010000001">
    <property type="protein sequence ID" value="GAA2398279.1"/>
    <property type="molecule type" value="Genomic_DNA"/>
</dbReference>
<proteinExistence type="predicted"/>